<dbReference type="InterPro" id="IPR036388">
    <property type="entry name" value="WH-like_DNA-bd_sf"/>
</dbReference>
<dbReference type="Pfam" id="PF00196">
    <property type="entry name" value="GerE"/>
    <property type="match status" value="1"/>
</dbReference>
<evidence type="ECO:0000313" key="5">
    <source>
        <dbReference type="EMBL" id="VYU40146.1"/>
    </source>
</evidence>
<keyword evidence="3" id="KW-0804">Transcription</keyword>
<dbReference type="InterPro" id="IPR000792">
    <property type="entry name" value="Tscrpt_reg_LuxR_C"/>
</dbReference>
<dbReference type="PANTHER" id="PTHR44688">
    <property type="entry name" value="DNA-BINDING TRANSCRIPTIONAL ACTIVATOR DEVR_DOSR"/>
    <property type="match status" value="1"/>
</dbReference>
<evidence type="ECO:0000259" key="4">
    <source>
        <dbReference type="PROSITE" id="PS50043"/>
    </source>
</evidence>
<dbReference type="PANTHER" id="PTHR44688:SF16">
    <property type="entry name" value="DNA-BINDING TRANSCRIPTIONAL ACTIVATOR DEVR_DOSR"/>
    <property type="match status" value="1"/>
</dbReference>
<evidence type="ECO:0000256" key="3">
    <source>
        <dbReference type="ARBA" id="ARBA00023163"/>
    </source>
</evidence>
<feature type="domain" description="HTH luxR-type" evidence="4">
    <location>
        <begin position="138"/>
        <end position="203"/>
    </location>
</feature>
<dbReference type="EMBL" id="CACRTZ010000020">
    <property type="protein sequence ID" value="VYU40146.1"/>
    <property type="molecule type" value="Genomic_DNA"/>
</dbReference>
<evidence type="ECO:0000256" key="1">
    <source>
        <dbReference type="ARBA" id="ARBA00023015"/>
    </source>
</evidence>
<protein>
    <submittedName>
        <fullName evidence="5">Transcriptional regulator</fullName>
    </submittedName>
</protein>
<dbReference type="Gene3D" id="1.10.10.10">
    <property type="entry name" value="Winged helix-like DNA-binding domain superfamily/Winged helix DNA-binding domain"/>
    <property type="match status" value="1"/>
</dbReference>
<dbReference type="AlphaFoldDB" id="A0A6N3EEL2"/>
<dbReference type="RefSeq" id="WP_044172458.1">
    <property type="nucleotide sequence ID" value="NZ_CABKSF010000001.1"/>
</dbReference>
<proteinExistence type="predicted"/>
<dbReference type="GO" id="GO:0006355">
    <property type="term" value="P:regulation of DNA-templated transcription"/>
    <property type="evidence" value="ECO:0007669"/>
    <property type="project" value="InterPro"/>
</dbReference>
<organism evidence="5">
    <name type="scientific">Phytobacter massiliensis</name>
    <dbReference type="NCBI Taxonomy" id="1485952"/>
    <lineage>
        <taxon>Bacteria</taxon>
        <taxon>Pseudomonadati</taxon>
        <taxon>Pseudomonadota</taxon>
        <taxon>Gammaproteobacteria</taxon>
        <taxon>Enterobacterales</taxon>
        <taxon>Enterobacteriaceae</taxon>
        <taxon>Phytobacter</taxon>
    </lineage>
</organism>
<dbReference type="GO" id="GO:0003677">
    <property type="term" value="F:DNA binding"/>
    <property type="evidence" value="ECO:0007669"/>
    <property type="project" value="UniProtKB-KW"/>
</dbReference>
<dbReference type="SUPFAM" id="SSF46894">
    <property type="entry name" value="C-terminal effector domain of the bipartite response regulators"/>
    <property type="match status" value="1"/>
</dbReference>
<keyword evidence="2" id="KW-0238">DNA-binding</keyword>
<dbReference type="InterPro" id="IPR016032">
    <property type="entry name" value="Sig_transdc_resp-reg_C-effctor"/>
</dbReference>
<reference evidence="5" key="1">
    <citation type="submission" date="2019-11" db="EMBL/GenBank/DDBJ databases">
        <authorList>
            <person name="Feng L."/>
        </authorList>
    </citation>
    <scope>NUCLEOTIDE SEQUENCE</scope>
    <source>
        <strain evidence="5">EMassiliensisLFYP7</strain>
    </source>
</reference>
<dbReference type="PRINTS" id="PR00038">
    <property type="entry name" value="HTHLUXR"/>
</dbReference>
<accession>A0A6N3EEL2</accession>
<sequence length="203" mass="23064">MIVCISDNFYFRYGILQLAAELCPDKEIAAFDMNTAKKQSADDLITEKPVSVIVDYTSSDSPFMFSLLEKKQTNCNLNIIVISDLCLNQDPIENILIDAVADYFMEKRGCMAKLRQCLSLIVCGLLVTRSVVNRHWAEIKKKANLTHREMAIFPYIVSGERNKEISRKINISQKTVSLHRRHIYSKLNVNTLAGLFNILSVAE</sequence>
<dbReference type="CDD" id="cd06170">
    <property type="entry name" value="LuxR_C_like"/>
    <property type="match status" value="1"/>
</dbReference>
<dbReference type="PROSITE" id="PS50043">
    <property type="entry name" value="HTH_LUXR_2"/>
    <property type="match status" value="1"/>
</dbReference>
<name>A0A6N3EEL2_9ENTR</name>
<gene>
    <name evidence="5" type="ORF">EMLFYP7_02232</name>
</gene>
<keyword evidence="1" id="KW-0805">Transcription regulation</keyword>
<dbReference type="OrthoDB" id="6480962at2"/>
<evidence type="ECO:0000256" key="2">
    <source>
        <dbReference type="ARBA" id="ARBA00023125"/>
    </source>
</evidence>
<dbReference type="PROSITE" id="PS00622">
    <property type="entry name" value="HTH_LUXR_1"/>
    <property type="match status" value="1"/>
</dbReference>
<dbReference type="SMART" id="SM00421">
    <property type="entry name" value="HTH_LUXR"/>
    <property type="match status" value="1"/>
</dbReference>